<keyword evidence="6" id="KW-1185">Reference proteome</keyword>
<dbReference type="FunFam" id="3.30.70.270:FF:000001">
    <property type="entry name" value="Diguanylate cyclase domain protein"/>
    <property type="match status" value="1"/>
</dbReference>
<dbReference type="NCBIfam" id="TIGR00254">
    <property type="entry name" value="GGDEF"/>
    <property type="match status" value="1"/>
</dbReference>
<dbReference type="CDD" id="cd01949">
    <property type="entry name" value="GGDEF"/>
    <property type="match status" value="1"/>
</dbReference>
<organism evidence="5 6">
    <name type="scientific">Magnetovibrio blakemorei</name>
    <dbReference type="NCBI Taxonomy" id="28181"/>
    <lineage>
        <taxon>Bacteria</taxon>
        <taxon>Pseudomonadati</taxon>
        <taxon>Pseudomonadota</taxon>
        <taxon>Alphaproteobacteria</taxon>
        <taxon>Rhodospirillales</taxon>
        <taxon>Magnetovibrionaceae</taxon>
        <taxon>Magnetovibrio</taxon>
    </lineage>
</organism>
<dbReference type="SUPFAM" id="SSF55781">
    <property type="entry name" value="GAF domain-like"/>
    <property type="match status" value="1"/>
</dbReference>
<dbReference type="InterPro" id="IPR000160">
    <property type="entry name" value="GGDEF_dom"/>
</dbReference>
<proteinExistence type="predicted"/>
<dbReference type="AlphaFoldDB" id="A0A1E5Q4V3"/>
<dbReference type="GO" id="GO:0052621">
    <property type="term" value="F:diguanylate cyclase activity"/>
    <property type="evidence" value="ECO:0007669"/>
    <property type="project" value="UniProtKB-EC"/>
</dbReference>
<dbReference type="PANTHER" id="PTHR45138:SF9">
    <property type="entry name" value="DIGUANYLATE CYCLASE DGCM-RELATED"/>
    <property type="match status" value="1"/>
</dbReference>
<evidence type="ECO:0000313" key="5">
    <source>
        <dbReference type="EMBL" id="OEJ65318.1"/>
    </source>
</evidence>
<dbReference type="SUPFAM" id="SSF55073">
    <property type="entry name" value="Nucleotide cyclase"/>
    <property type="match status" value="1"/>
</dbReference>
<evidence type="ECO:0000256" key="3">
    <source>
        <dbReference type="SAM" id="Phobius"/>
    </source>
</evidence>
<dbReference type="SMART" id="SM00267">
    <property type="entry name" value="GGDEF"/>
    <property type="match status" value="1"/>
</dbReference>
<dbReference type="Pfam" id="PF00990">
    <property type="entry name" value="GGDEF"/>
    <property type="match status" value="1"/>
</dbReference>
<keyword evidence="3" id="KW-0812">Transmembrane</keyword>
<dbReference type="InterPro" id="IPR043128">
    <property type="entry name" value="Rev_trsase/Diguanyl_cyclase"/>
</dbReference>
<protein>
    <recommendedName>
        <fullName evidence="1">diguanylate cyclase</fullName>
        <ecNumber evidence="1">2.7.7.65</ecNumber>
    </recommendedName>
</protein>
<evidence type="ECO:0000256" key="1">
    <source>
        <dbReference type="ARBA" id="ARBA00012528"/>
    </source>
</evidence>
<name>A0A1E5Q4V3_9PROT</name>
<keyword evidence="3" id="KW-0472">Membrane</keyword>
<keyword evidence="3" id="KW-1133">Transmembrane helix</keyword>
<dbReference type="InterPro" id="IPR029016">
    <property type="entry name" value="GAF-like_dom_sf"/>
</dbReference>
<dbReference type="InterPro" id="IPR029787">
    <property type="entry name" value="Nucleotide_cyclase"/>
</dbReference>
<dbReference type="PROSITE" id="PS50887">
    <property type="entry name" value="GGDEF"/>
    <property type="match status" value="1"/>
</dbReference>
<evidence type="ECO:0000259" key="4">
    <source>
        <dbReference type="PROSITE" id="PS50887"/>
    </source>
</evidence>
<dbReference type="InterPro" id="IPR050469">
    <property type="entry name" value="Diguanylate_Cyclase"/>
</dbReference>
<dbReference type="PANTHER" id="PTHR45138">
    <property type="entry name" value="REGULATORY COMPONENTS OF SENSORY TRANSDUCTION SYSTEM"/>
    <property type="match status" value="1"/>
</dbReference>
<evidence type="ECO:0000256" key="2">
    <source>
        <dbReference type="ARBA" id="ARBA00034247"/>
    </source>
</evidence>
<comment type="catalytic activity">
    <reaction evidence="2">
        <text>2 GTP = 3',3'-c-di-GMP + 2 diphosphate</text>
        <dbReference type="Rhea" id="RHEA:24898"/>
        <dbReference type="ChEBI" id="CHEBI:33019"/>
        <dbReference type="ChEBI" id="CHEBI:37565"/>
        <dbReference type="ChEBI" id="CHEBI:58805"/>
        <dbReference type="EC" id="2.7.7.65"/>
    </reaction>
</comment>
<reference evidence="6" key="1">
    <citation type="submission" date="2016-07" db="EMBL/GenBank/DDBJ databases">
        <authorList>
            <person name="Florea S."/>
            <person name="Webb J.S."/>
            <person name="Jaromczyk J."/>
            <person name="Schardl C.L."/>
        </authorList>
    </citation>
    <scope>NUCLEOTIDE SEQUENCE [LARGE SCALE GENOMIC DNA]</scope>
    <source>
        <strain evidence="6">MV-1</strain>
    </source>
</reference>
<comment type="caution">
    <text evidence="5">The sequence shown here is derived from an EMBL/GenBank/DDBJ whole genome shotgun (WGS) entry which is preliminary data.</text>
</comment>
<dbReference type="Gene3D" id="3.30.450.40">
    <property type="match status" value="1"/>
</dbReference>
<accession>A0A1E5Q4V3</accession>
<dbReference type="STRING" id="28181.BEN30_14450"/>
<dbReference type="EC" id="2.7.7.65" evidence="1"/>
<gene>
    <name evidence="5" type="ORF">BEN30_14450</name>
</gene>
<feature type="domain" description="GGDEF" evidence="4">
    <location>
        <begin position="303"/>
        <end position="434"/>
    </location>
</feature>
<dbReference type="Gene3D" id="3.30.70.270">
    <property type="match status" value="1"/>
</dbReference>
<dbReference type="EMBL" id="MCGG01000052">
    <property type="protein sequence ID" value="OEJ65318.1"/>
    <property type="molecule type" value="Genomic_DNA"/>
</dbReference>
<feature type="transmembrane region" description="Helical" evidence="3">
    <location>
        <begin position="30"/>
        <end position="54"/>
    </location>
</feature>
<evidence type="ECO:0000313" key="6">
    <source>
        <dbReference type="Proteomes" id="UP000095347"/>
    </source>
</evidence>
<sequence length="434" mass="47566">MVTFGVLAGIVFPFFVQSLGVSKDIALSSSFFFATLCAGVTVGAINYLIALWVIRPRLRYLSHKMGETGAQIQKATYTGDWTGCSPEQCSVKVESEDELGDCAIAFNNLLDSFSESRNVEQAVVNFTRSLSSTLDFEELAENALAKIVCYTGAQAGAIIVQASGELEIAASRGIKKPTTLLDSDLVRHMFRDGVEIKFEMPENLIIDGIVSDFRPHEVIALPISFNNVPIASVVLASSAGFKRGDLRVARLFRQGLGLALQNALAHRQLQRVSALDPLTNAYNRRFGMKRLHEEFSRAVRTRGNLAVIMFDIDHFKNVNDTYGHLVGDRVIVAVCAAGQRILREDDIFVRYGGEEFCAILPGAAAQSALDVAERIRRVVAETQVEEGEQRVNVNISAGIAVYPDNTVDNEIDLLGLADKQLYNAKQRGRNCVSI</sequence>
<dbReference type="Proteomes" id="UP000095347">
    <property type="component" value="Unassembled WGS sequence"/>
</dbReference>